<gene>
    <name evidence="1" type="ORF">BBV17_03285</name>
</gene>
<evidence type="ECO:0000313" key="1">
    <source>
        <dbReference type="EMBL" id="OHX41611.1"/>
    </source>
</evidence>
<protein>
    <submittedName>
        <fullName evidence="1">Uncharacterized protein</fullName>
    </submittedName>
</protein>
<evidence type="ECO:0000313" key="2">
    <source>
        <dbReference type="Proteomes" id="UP000180194"/>
    </source>
</evidence>
<proteinExistence type="predicted"/>
<reference evidence="1 2" key="1">
    <citation type="submission" date="2016-07" db="EMBL/GenBank/DDBJ databases">
        <title>Bacillus oceanisediminis whole genome.</title>
        <authorList>
            <person name="Pal Y."/>
            <person name="Verma A."/>
            <person name="Mual P."/>
            <person name="Srinivasan K."/>
        </authorList>
    </citation>
    <scope>NUCLEOTIDE SEQUENCE [LARGE SCALE GENOMIC DNA]</scope>
    <source>
        <strain evidence="1 2">Bhandara28</strain>
    </source>
</reference>
<organism evidence="1 2">
    <name type="scientific">Cytobacillus oceanisediminis</name>
    <dbReference type="NCBI Taxonomy" id="665099"/>
    <lineage>
        <taxon>Bacteria</taxon>
        <taxon>Bacillati</taxon>
        <taxon>Bacillota</taxon>
        <taxon>Bacilli</taxon>
        <taxon>Bacillales</taxon>
        <taxon>Bacillaceae</taxon>
        <taxon>Cytobacillus</taxon>
    </lineage>
</organism>
<accession>A0ABX3CKW2</accession>
<dbReference type="EMBL" id="MBRJ01000056">
    <property type="protein sequence ID" value="OHX41611.1"/>
    <property type="molecule type" value="Genomic_DNA"/>
</dbReference>
<name>A0ABX3CKW2_9BACI</name>
<dbReference type="Proteomes" id="UP000180194">
    <property type="component" value="Unassembled WGS sequence"/>
</dbReference>
<sequence>MFWRDLKAISRKRILNTLPDRISHFTLLEYEGKTFVIMTSPGTEKLKVLAVEELPDELRECFMKLPQ</sequence>
<keyword evidence="2" id="KW-1185">Reference proteome</keyword>
<comment type="caution">
    <text evidence="1">The sequence shown here is derived from an EMBL/GenBank/DDBJ whole genome shotgun (WGS) entry which is preliminary data.</text>
</comment>